<evidence type="ECO:0000256" key="1">
    <source>
        <dbReference type="ARBA" id="ARBA00023015"/>
    </source>
</evidence>
<evidence type="ECO:0000313" key="6">
    <source>
        <dbReference type="Proteomes" id="UP000295504"/>
    </source>
</evidence>
<accession>A0A4R2SV56</accession>
<dbReference type="InterPro" id="IPR011008">
    <property type="entry name" value="Dimeric_a/b-barrel"/>
</dbReference>
<dbReference type="GO" id="GO:0043565">
    <property type="term" value="F:sequence-specific DNA binding"/>
    <property type="evidence" value="ECO:0007669"/>
    <property type="project" value="InterPro"/>
</dbReference>
<dbReference type="PROSITE" id="PS50956">
    <property type="entry name" value="HTH_ASNC_2"/>
    <property type="match status" value="1"/>
</dbReference>
<sequence length="148" mass="16598">MDKLDVNLLELLQKNSRMTVSDLSKKLSLSRPSVAERMIRLQEKGVIEEFTTRVSLDAIGRGSILFIQLSSLKVSPHVIDQMIIDDKDIIECHRVTGHIDYFIKAAVSNIEGMKKLIDRFIPCGVVTTSIVISSPVPYRHVLPLLEGL</sequence>
<dbReference type="AlphaFoldDB" id="A0A4R2SV56"/>
<dbReference type="PRINTS" id="PR00033">
    <property type="entry name" value="HTHASNC"/>
</dbReference>
<dbReference type="Pfam" id="PF01037">
    <property type="entry name" value="AsnC_trans_reg"/>
    <property type="match status" value="1"/>
</dbReference>
<dbReference type="SUPFAM" id="SSF46785">
    <property type="entry name" value="Winged helix' DNA-binding domain"/>
    <property type="match status" value="1"/>
</dbReference>
<keyword evidence="1" id="KW-0805">Transcription regulation</keyword>
<keyword evidence="2" id="KW-0238">DNA-binding</keyword>
<dbReference type="InterPro" id="IPR036388">
    <property type="entry name" value="WH-like_DNA-bd_sf"/>
</dbReference>
<dbReference type="RefSeq" id="WP_132849855.1">
    <property type="nucleotide sequence ID" value="NZ_CP058648.1"/>
</dbReference>
<reference evidence="5 6" key="1">
    <citation type="submission" date="2019-03" db="EMBL/GenBank/DDBJ databases">
        <title>Genomic Encyclopedia of Type Strains, Phase IV (KMG-IV): sequencing the most valuable type-strain genomes for metagenomic binning, comparative biology and taxonomic classification.</title>
        <authorList>
            <person name="Goeker M."/>
        </authorList>
    </citation>
    <scope>NUCLEOTIDE SEQUENCE [LARGE SCALE GENOMIC DNA]</scope>
    <source>
        <strain evidence="5 6">DSM 100013</strain>
    </source>
</reference>
<dbReference type="SUPFAM" id="SSF54909">
    <property type="entry name" value="Dimeric alpha+beta barrel"/>
    <property type="match status" value="1"/>
</dbReference>
<dbReference type="OrthoDB" id="66249at2"/>
<dbReference type="InterPro" id="IPR019888">
    <property type="entry name" value="Tscrpt_reg_AsnC-like"/>
</dbReference>
<organism evidence="5 6">
    <name type="scientific">Serpentinicella alkaliphila</name>
    <dbReference type="NCBI Taxonomy" id="1734049"/>
    <lineage>
        <taxon>Bacteria</taxon>
        <taxon>Bacillati</taxon>
        <taxon>Bacillota</taxon>
        <taxon>Clostridia</taxon>
        <taxon>Peptostreptococcales</taxon>
        <taxon>Natronincolaceae</taxon>
        <taxon>Serpentinicella</taxon>
    </lineage>
</organism>
<evidence type="ECO:0000259" key="4">
    <source>
        <dbReference type="PROSITE" id="PS50956"/>
    </source>
</evidence>
<name>A0A4R2SV56_9FIRM</name>
<dbReference type="GO" id="GO:0043200">
    <property type="term" value="P:response to amino acid"/>
    <property type="evidence" value="ECO:0007669"/>
    <property type="project" value="TreeGrafter"/>
</dbReference>
<dbReference type="SMART" id="SM00344">
    <property type="entry name" value="HTH_ASNC"/>
    <property type="match status" value="1"/>
</dbReference>
<dbReference type="InterPro" id="IPR000485">
    <property type="entry name" value="AsnC-type_HTH_dom"/>
</dbReference>
<dbReference type="EMBL" id="SLYC01000080">
    <property type="protein sequence ID" value="TCP93350.1"/>
    <property type="molecule type" value="Genomic_DNA"/>
</dbReference>
<dbReference type="InterPro" id="IPR019887">
    <property type="entry name" value="Tscrpt_reg_AsnC/Lrp_C"/>
</dbReference>
<comment type="caution">
    <text evidence="5">The sequence shown here is derived from an EMBL/GenBank/DDBJ whole genome shotgun (WGS) entry which is preliminary data.</text>
</comment>
<keyword evidence="6" id="KW-1185">Reference proteome</keyword>
<evidence type="ECO:0000313" key="5">
    <source>
        <dbReference type="EMBL" id="TCP93350.1"/>
    </source>
</evidence>
<dbReference type="PANTHER" id="PTHR30154">
    <property type="entry name" value="LEUCINE-RESPONSIVE REGULATORY PROTEIN"/>
    <property type="match status" value="1"/>
</dbReference>
<dbReference type="Gene3D" id="1.10.10.10">
    <property type="entry name" value="Winged helix-like DNA-binding domain superfamily/Winged helix DNA-binding domain"/>
    <property type="match status" value="1"/>
</dbReference>
<dbReference type="PANTHER" id="PTHR30154:SF53">
    <property type="entry name" value="HTH-TYPE TRANSCRIPTIONAL REGULATOR LRPC"/>
    <property type="match status" value="1"/>
</dbReference>
<dbReference type="Proteomes" id="UP000295504">
    <property type="component" value="Unassembled WGS sequence"/>
</dbReference>
<gene>
    <name evidence="5" type="ORF">EDD79_10804</name>
</gene>
<dbReference type="Gene3D" id="3.30.70.920">
    <property type="match status" value="1"/>
</dbReference>
<keyword evidence="3" id="KW-0804">Transcription</keyword>
<dbReference type="InterPro" id="IPR036390">
    <property type="entry name" value="WH_DNA-bd_sf"/>
</dbReference>
<dbReference type="GO" id="GO:0005829">
    <property type="term" value="C:cytosol"/>
    <property type="evidence" value="ECO:0007669"/>
    <property type="project" value="TreeGrafter"/>
</dbReference>
<evidence type="ECO:0000256" key="2">
    <source>
        <dbReference type="ARBA" id="ARBA00023125"/>
    </source>
</evidence>
<dbReference type="Pfam" id="PF13412">
    <property type="entry name" value="HTH_24"/>
    <property type="match status" value="1"/>
</dbReference>
<evidence type="ECO:0000256" key="3">
    <source>
        <dbReference type="ARBA" id="ARBA00023163"/>
    </source>
</evidence>
<feature type="domain" description="HTH asnC-type" evidence="4">
    <location>
        <begin position="1"/>
        <end position="62"/>
    </location>
</feature>
<protein>
    <submittedName>
        <fullName evidence="5">Lrp/AsnC family leucine-responsive transcriptional regulator</fullName>
    </submittedName>
</protein>
<proteinExistence type="predicted"/>